<accession>A0AAD5PHU0</accession>
<dbReference type="EMBL" id="JAIXMP010000004">
    <property type="protein sequence ID" value="KAI9274660.1"/>
    <property type="molecule type" value="Genomic_DNA"/>
</dbReference>
<evidence type="ECO:0000313" key="2">
    <source>
        <dbReference type="EMBL" id="KAI9274660.1"/>
    </source>
</evidence>
<comment type="caution">
    <text evidence="1">The sequence shown here is derived from an EMBL/GenBank/DDBJ whole genome shotgun (WGS) entry which is preliminary data.</text>
</comment>
<evidence type="ECO:0000313" key="1">
    <source>
        <dbReference type="EMBL" id="KAI9274659.1"/>
    </source>
</evidence>
<dbReference type="AlphaFoldDB" id="A0AAD5PHU0"/>
<organism evidence="1 3">
    <name type="scientific">Phascolomyces articulosus</name>
    <dbReference type="NCBI Taxonomy" id="60185"/>
    <lineage>
        <taxon>Eukaryota</taxon>
        <taxon>Fungi</taxon>
        <taxon>Fungi incertae sedis</taxon>
        <taxon>Mucoromycota</taxon>
        <taxon>Mucoromycotina</taxon>
        <taxon>Mucoromycetes</taxon>
        <taxon>Mucorales</taxon>
        <taxon>Lichtheimiaceae</taxon>
        <taxon>Phascolomyces</taxon>
    </lineage>
</organism>
<reference evidence="1" key="1">
    <citation type="journal article" date="2022" name="IScience">
        <title>Evolution of zygomycete secretomes and the origins of terrestrial fungal ecologies.</title>
        <authorList>
            <person name="Chang Y."/>
            <person name="Wang Y."/>
            <person name="Mondo S."/>
            <person name="Ahrendt S."/>
            <person name="Andreopoulos W."/>
            <person name="Barry K."/>
            <person name="Beard J."/>
            <person name="Benny G.L."/>
            <person name="Blankenship S."/>
            <person name="Bonito G."/>
            <person name="Cuomo C."/>
            <person name="Desiro A."/>
            <person name="Gervers K.A."/>
            <person name="Hundley H."/>
            <person name="Kuo A."/>
            <person name="LaButti K."/>
            <person name="Lang B.F."/>
            <person name="Lipzen A."/>
            <person name="O'Donnell K."/>
            <person name="Pangilinan J."/>
            <person name="Reynolds N."/>
            <person name="Sandor L."/>
            <person name="Smith M.E."/>
            <person name="Tsang A."/>
            <person name="Grigoriev I.V."/>
            <person name="Stajich J.E."/>
            <person name="Spatafora J.W."/>
        </authorList>
    </citation>
    <scope>NUCLEOTIDE SEQUENCE</scope>
    <source>
        <strain evidence="1">RSA 2281</strain>
    </source>
</reference>
<evidence type="ECO:0000313" key="3">
    <source>
        <dbReference type="Proteomes" id="UP001209540"/>
    </source>
</evidence>
<reference evidence="1" key="2">
    <citation type="submission" date="2023-02" db="EMBL/GenBank/DDBJ databases">
        <authorList>
            <consortium name="DOE Joint Genome Institute"/>
            <person name="Mondo S.J."/>
            <person name="Chang Y."/>
            <person name="Wang Y."/>
            <person name="Ahrendt S."/>
            <person name="Andreopoulos W."/>
            <person name="Barry K."/>
            <person name="Beard J."/>
            <person name="Benny G.L."/>
            <person name="Blankenship S."/>
            <person name="Bonito G."/>
            <person name="Cuomo C."/>
            <person name="Desiro A."/>
            <person name="Gervers K.A."/>
            <person name="Hundley H."/>
            <person name="Kuo A."/>
            <person name="LaButti K."/>
            <person name="Lang B.F."/>
            <person name="Lipzen A."/>
            <person name="O'Donnell K."/>
            <person name="Pangilinan J."/>
            <person name="Reynolds N."/>
            <person name="Sandor L."/>
            <person name="Smith M.W."/>
            <person name="Tsang A."/>
            <person name="Grigoriev I.V."/>
            <person name="Stajich J.E."/>
            <person name="Spatafora J.W."/>
        </authorList>
    </citation>
    <scope>NUCLEOTIDE SEQUENCE</scope>
    <source>
        <strain evidence="1">RSA 2281</strain>
    </source>
</reference>
<proteinExistence type="predicted"/>
<dbReference type="Proteomes" id="UP001209540">
    <property type="component" value="Unassembled WGS sequence"/>
</dbReference>
<name>A0AAD5PHU0_9FUNG</name>
<dbReference type="EMBL" id="JAIXMP010000004">
    <property type="protein sequence ID" value="KAI9274659.1"/>
    <property type="molecule type" value="Genomic_DNA"/>
</dbReference>
<sequence>MQQYCGNIFNKYCANPIALTLCVNNIRNEYEQDFQESNKSVCIKMLPSKYYAKCLKYQDDPTVQLLYSIAQDVLVNVCQETKNQFKRIHDALEGADNPVSKMARSYASAGFVYSDTCLRKYTHPIDSAAALLSETVSWPDGVIGQIGRSVPVLPSLLPLKTMTDMEFVDKFAEEWRKQHSRISWMECYKQSVEKYSSRSISYKSPKVTYYESQRSKNTNNTV</sequence>
<keyword evidence="3" id="KW-1185">Reference proteome</keyword>
<gene>
    <name evidence="1" type="ORF">BDA99DRAFT_533278</name>
    <name evidence="2" type="ORF">BDA99DRAFT_568838</name>
</gene>
<protein>
    <submittedName>
        <fullName evidence="1">Uncharacterized protein</fullName>
    </submittedName>
</protein>